<name>A0AA39FQY8_9HYME</name>
<gene>
    <name evidence="1" type="ORF">PV328_007306</name>
</gene>
<dbReference type="SUPFAM" id="SSF57567">
    <property type="entry name" value="Serine protease inhibitors"/>
    <property type="match status" value="2"/>
</dbReference>
<keyword evidence="2" id="KW-1185">Reference proteome</keyword>
<dbReference type="AlphaFoldDB" id="A0AA39FQY8"/>
<evidence type="ECO:0000313" key="1">
    <source>
        <dbReference type="EMBL" id="KAK0174197.1"/>
    </source>
</evidence>
<sequence length="179" mass="20657">MIFPDSSNEDINDMDLSMFCDKNEVIRKSDSVEQHCPLMPYEDVDEMMEYYNEKRLCVCADGYVRHPDGYCSTPQVSLGAPFDHDSSSDSSSKAIVDVFHESSDNKLNYLDKSIFCHKNEVVRTDERREQYCFNHPLAEKDEIDTSLVKSVCICADGYVRHVDGFCSTKNRCFIINRFK</sequence>
<comment type="caution">
    <text evidence="1">The sequence shown here is derived from an EMBL/GenBank/DDBJ whole genome shotgun (WGS) entry which is preliminary data.</text>
</comment>
<dbReference type="Proteomes" id="UP001168990">
    <property type="component" value="Unassembled WGS sequence"/>
</dbReference>
<dbReference type="EMBL" id="JAQQBS010000002">
    <property type="protein sequence ID" value="KAK0174197.1"/>
    <property type="molecule type" value="Genomic_DNA"/>
</dbReference>
<reference evidence="1" key="2">
    <citation type="submission" date="2023-03" db="EMBL/GenBank/DDBJ databases">
        <authorList>
            <person name="Inwood S.N."/>
            <person name="Skelly J.G."/>
            <person name="Guhlin J."/>
            <person name="Harrop T.W.R."/>
            <person name="Goldson S.G."/>
            <person name="Dearden P.K."/>
        </authorList>
    </citation>
    <scope>NUCLEOTIDE SEQUENCE</scope>
    <source>
        <strain evidence="1">Irish</strain>
        <tissue evidence="1">Whole body</tissue>
    </source>
</reference>
<proteinExistence type="predicted"/>
<accession>A0AA39FQY8</accession>
<protein>
    <submittedName>
        <fullName evidence="1">Uncharacterized protein</fullName>
    </submittedName>
</protein>
<organism evidence="1 2">
    <name type="scientific">Microctonus aethiopoides</name>
    <dbReference type="NCBI Taxonomy" id="144406"/>
    <lineage>
        <taxon>Eukaryota</taxon>
        <taxon>Metazoa</taxon>
        <taxon>Ecdysozoa</taxon>
        <taxon>Arthropoda</taxon>
        <taxon>Hexapoda</taxon>
        <taxon>Insecta</taxon>
        <taxon>Pterygota</taxon>
        <taxon>Neoptera</taxon>
        <taxon>Endopterygota</taxon>
        <taxon>Hymenoptera</taxon>
        <taxon>Apocrita</taxon>
        <taxon>Ichneumonoidea</taxon>
        <taxon>Braconidae</taxon>
        <taxon>Euphorinae</taxon>
        <taxon>Microctonus</taxon>
    </lineage>
</organism>
<evidence type="ECO:0000313" key="2">
    <source>
        <dbReference type="Proteomes" id="UP001168990"/>
    </source>
</evidence>
<dbReference type="InterPro" id="IPR036084">
    <property type="entry name" value="Ser_inhib-like_sf"/>
</dbReference>
<dbReference type="Gene3D" id="2.10.25.10">
    <property type="entry name" value="Laminin"/>
    <property type="match status" value="2"/>
</dbReference>
<reference evidence="1" key="1">
    <citation type="journal article" date="2023" name="bioRxiv">
        <title>Scaffold-level genome assemblies of two parasitoid biocontrol wasps reveal the parthenogenesis mechanism and an associated novel virus.</title>
        <authorList>
            <person name="Inwood S."/>
            <person name="Skelly J."/>
            <person name="Guhlin J."/>
            <person name="Harrop T."/>
            <person name="Goldson S."/>
            <person name="Dearden P."/>
        </authorList>
    </citation>
    <scope>NUCLEOTIDE SEQUENCE</scope>
    <source>
        <strain evidence="1">Irish</strain>
        <tissue evidence="1">Whole body</tissue>
    </source>
</reference>